<keyword evidence="15 28" id="KW-1133">Transmembrane helix</keyword>
<evidence type="ECO:0000256" key="11">
    <source>
        <dbReference type="ARBA" id="ARBA00022813"/>
    </source>
</evidence>
<keyword evidence="37" id="KW-1185">Reference proteome</keyword>
<keyword evidence="13 27" id="KW-0720">Serine protease</keyword>
<keyword evidence="5" id="KW-0153">Cholesterol metabolism</keyword>
<evidence type="ECO:0000256" key="12">
    <source>
        <dbReference type="ARBA" id="ARBA00022824"/>
    </source>
</evidence>
<protein>
    <recommendedName>
        <fullName evidence="25">Membrane-bound transcription factor site-1 protease</fullName>
        <ecNumber evidence="24">3.4.21.112</ecNumber>
    </recommendedName>
    <alternativeName>
        <fullName evidence="26">Endopeptidase S1P</fullName>
    </alternativeName>
</protein>
<keyword evidence="19" id="KW-0865">Zymogen</keyword>
<dbReference type="Proteomes" id="UP000681722">
    <property type="component" value="Unassembled WGS sequence"/>
</dbReference>
<dbReference type="GO" id="GO:0005789">
    <property type="term" value="C:endoplasmic reticulum membrane"/>
    <property type="evidence" value="ECO:0007669"/>
    <property type="project" value="UniProtKB-SubCell"/>
</dbReference>
<keyword evidence="18 28" id="KW-0472">Membrane</keyword>
<dbReference type="Pfam" id="PF23094">
    <property type="entry name" value="MBTPS1_3rd"/>
    <property type="match status" value="1"/>
</dbReference>
<gene>
    <name evidence="33" type="ORF">GPM918_LOCUS26609</name>
    <name evidence="34" type="ORF">OVA965_LOCUS31464</name>
    <name evidence="35" type="ORF">SRO942_LOCUS26796</name>
    <name evidence="36" type="ORF">TMI583_LOCUS32293</name>
</gene>
<evidence type="ECO:0000256" key="18">
    <source>
        <dbReference type="ARBA" id="ARBA00023136"/>
    </source>
</evidence>
<feature type="active site" description="Charge relay system" evidence="27">
    <location>
        <position position="388"/>
    </location>
</feature>
<dbReference type="InterPro" id="IPR036852">
    <property type="entry name" value="Peptidase_S8/S53_dom_sf"/>
</dbReference>
<name>A0A815AZW9_9BILA</name>
<dbReference type="PANTHER" id="PTHR43806:SF7">
    <property type="entry name" value="MEMBRANE-BOUND TRANSCRIPTION FACTOR SITE-1 PROTEASE"/>
    <property type="match status" value="1"/>
</dbReference>
<evidence type="ECO:0000256" key="17">
    <source>
        <dbReference type="ARBA" id="ARBA00023098"/>
    </source>
</evidence>
<dbReference type="Pfam" id="PF00082">
    <property type="entry name" value="Peptidase_S8"/>
    <property type="match status" value="1"/>
</dbReference>
<dbReference type="GO" id="GO:0000139">
    <property type="term" value="C:Golgi membrane"/>
    <property type="evidence" value="ECO:0007669"/>
    <property type="project" value="UniProtKB-SubCell"/>
</dbReference>
<comment type="subcellular location">
    <subcellularLocation>
        <location evidence="2">Endoplasmic reticulum membrane</location>
        <topology evidence="2">Single-pass type I membrane protein</topology>
    </subcellularLocation>
    <subcellularLocation>
        <location evidence="3">Golgi apparatus membrane</location>
        <topology evidence="3">Single-pass membrane protein</topology>
    </subcellularLocation>
</comment>
<dbReference type="InterPro" id="IPR023828">
    <property type="entry name" value="Peptidase_S8_Ser-AS"/>
</dbReference>
<dbReference type="InterPro" id="IPR000209">
    <property type="entry name" value="Peptidase_S8/S53_dom"/>
</dbReference>
<dbReference type="Proteomes" id="UP000663829">
    <property type="component" value="Unassembled WGS sequence"/>
</dbReference>
<evidence type="ECO:0000256" key="5">
    <source>
        <dbReference type="ARBA" id="ARBA00022548"/>
    </source>
</evidence>
<evidence type="ECO:0000256" key="10">
    <source>
        <dbReference type="ARBA" id="ARBA00022801"/>
    </source>
</evidence>
<dbReference type="EMBL" id="CAJNOK010023695">
    <property type="protein sequence ID" value="CAF1366328.1"/>
    <property type="molecule type" value="Genomic_DNA"/>
</dbReference>
<feature type="transmembrane region" description="Helical" evidence="28">
    <location>
        <begin position="1021"/>
        <end position="1044"/>
    </location>
</feature>
<feature type="domain" description="Membrane-bound transcription factor site-1 protease-like N-terminal" evidence="30">
    <location>
        <begin position="34"/>
        <end position="114"/>
    </location>
</feature>
<dbReference type="Pfam" id="PF23090">
    <property type="entry name" value="MBTPS1_4th"/>
    <property type="match status" value="1"/>
</dbReference>
<dbReference type="PRINTS" id="PR00723">
    <property type="entry name" value="SUBTILISIN"/>
</dbReference>
<feature type="domain" description="MBTPS1 third" evidence="32">
    <location>
        <begin position="460"/>
        <end position="588"/>
    </location>
</feature>
<dbReference type="Gene3D" id="3.40.50.200">
    <property type="entry name" value="Peptidase S8/S53 domain"/>
    <property type="match status" value="1"/>
</dbReference>
<evidence type="ECO:0000256" key="16">
    <source>
        <dbReference type="ARBA" id="ARBA00023034"/>
    </source>
</evidence>
<keyword evidence="21" id="KW-0325">Glycoprotein</keyword>
<evidence type="ECO:0000256" key="21">
    <source>
        <dbReference type="ARBA" id="ARBA00023180"/>
    </source>
</evidence>
<evidence type="ECO:0000256" key="26">
    <source>
        <dbReference type="ARBA" id="ARBA00081324"/>
    </source>
</evidence>
<comment type="catalytic activity">
    <reaction evidence="23">
        <text>Processes precursors containing basic and hydrophobic/aliphatic residues at P4 and P2, respectively, with a relatively relaxed acceptance of amino acids at P1 and P3.</text>
        <dbReference type="EC" id="3.4.21.112"/>
    </reaction>
</comment>
<dbReference type="EMBL" id="CAJOBA010045353">
    <property type="protein sequence ID" value="CAF4175732.1"/>
    <property type="molecule type" value="Genomic_DNA"/>
</dbReference>
<evidence type="ECO:0000313" key="35">
    <source>
        <dbReference type="EMBL" id="CAF4038892.1"/>
    </source>
</evidence>
<evidence type="ECO:0000259" key="30">
    <source>
        <dbReference type="Pfam" id="PF23001"/>
    </source>
</evidence>
<keyword evidence="20" id="KW-1207">Sterol metabolism</keyword>
<evidence type="ECO:0000256" key="22">
    <source>
        <dbReference type="ARBA" id="ARBA00023221"/>
    </source>
</evidence>
<comment type="caution">
    <text evidence="33">The sequence shown here is derived from an EMBL/GenBank/DDBJ whole genome shotgun (WGS) entry which is preliminary data.</text>
</comment>
<evidence type="ECO:0000256" key="27">
    <source>
        <dbReference type="PROSITE-ProRule" id="PRU01240"/>
    </source>
</evidence>
<evidence type="ECO:0000256" key="8">
    <source>
        <dbReference type="ARBA" id="ARBA00022692"/>
    </source>
</evidence>
<evidence type="ECO:0000256" key="9">
    <source>
        <dbReference type="ARBA" id="ARBA00022729"/>
    </source>
</evidence>
<dbReference type="PROSITE" id="PS51892">
    <property type="entry name" value="SUBTILASE"/>
    <property type="match status" value="1"/>
</dbReference>
<dbReference type="InterPro" id="IPR057060">
    <property type="entry name" value="MBTPS1_3rd"/>
</dbReference>
<keyword evidence="12" id="KW-0256">Endoplasmic reticulum</keyword>
<dbReference type="FunFam" id="3.40.50.200:FF:000008">
    <property type="entry name" value="Membrane-bound transcription factor site-1 protease preproprotein"/>
    <property type="match status" value="1"/>
</dbReference>
<dbReference type="InterPro" id="IPR050131">
    <property type="entry name" value="Peptidase_S8_subtilisin-like"/>
</dbReference>
<evidence type="ECO:0000256" key="20">
    <source>
        <dbReference type="ARBA" id="ARBA00023166"/>
    </source>
</evidence>
<keyword evidence="7 27" id="KW-0645">Protease</keyword>
<evidence type="ECO:0000313" key="33">
    <source>
        <dbReference type="EMBL" id="CAF1261118.1"/>
    </source>
</evidence>
<accession>A0A815AZW9</accession>
<evidence type="ECO:0000313" key="37">
    <source>
        <dbReference type="Proteomes" id="UP000663829"/>
    </source>
</evidence>
<evidence type="ECO:0000256" key="23">
    <source>
        <dbReference type="ARBA" id="ARBA00050826"/>
    </source>
</evidence>
<dbReference type="GO" id="GO:0004252">
    <property type="term" value="F:serine-type endopeptidase activity"/>
    <property type="evidence" value="ECO:0007669"/>
    <property type="project" value="UniProtKB-UniRule"/>
</dbReference>
<evidence type="ECO:0000256" key="2">
    <source>
        <dbReference type="ARBA" id="ARBA00004115"/>
    </source>
</evidence>
<sequence length="1080" mass="123545">MLQIAKGFEIVQESCNNTYDGGETFSIQYETTKLHNEYIVQFTGYYLETTRFNYIKKALNRNGIKKFEIVKRHNIMEQYPSDFDILRLEIEQEEEEISNVLKKHPLIRAVGSHRKIIRYLNQYDDDLLYKKRQRKVFSTEQQQDNELNDIRSPKRKLQRSSPVYVRVAETLQAPKLWRMGHKGAGIRVAIFDTGIQNAHPHFPNIEEITNWTDEKSDSDTIGHGLFVAGVIGSNKECLGIAPDAELHIFKVFTNNQISYTSWFLDAFNYAIVKKVHVLNLSIGGPDFMDQPFIDKVWDLTSNNIIMVSAIGNDGPIYGTLNNPADQMDVIGVGSMTIEDSISRFSSRGMTTWELPSGYGRMKPDLITHGSLVRGSNLGSGCKVLSGTSVASPVVTGAVALLASAIKHRSNIVNPASMKQALIASAQRIKHANMFEQGHGKLNLLRAFKVLNNYVPQASLSPSYIDFTECPYMWPYCTQPLYYSCMPTIVNVTIINGMDVVGEIISKPQWHPQEANGRYLQLAFNYSQKLWPYSGYLAIYISVHRNGSDWDGIVQGHITFTVESPPKDSESLPQRTDLVLPVKVRIIPTPSRKHRIIWDQYHSLGYPPGYFPRDDLKQKNDPLDWNADHIHTNFKDLYLTLRSAGYFIEVLGQPYTCFDASLYGTLLIVDPEEEFFTDEINKLYDDVVNKSLSLIVFADWYNTSVMTRVQFFDENTRQWWQPETGGCNLPALNNLLKMYNIAFGDTILEGTFNLGEHSIYYASGAQIVQFPNDGYLVYRKLGNQGEVILNMPLSPHLHQQQRHLQIDDHDLRQPIFHHQIDIEDIQKATDIKGTSKMSVPILGLLQAPKNGGRIAVYGDSNCIDSTHLKIDCYWLLLALLEFTNSNRVPKLFLQLDENKQIDSPQPPLTRLNTSRLHKFSRVVMLDEQQTNKMSDGQLAYKERTFPTCEVYQFVEPSLPYIGTMLANKYIIFDIMRYHRLLSINDETGTSDSYNNDLFDDHDPHTIRDYHSLKQFFSFQNPIMIPSLFAIISVLFVCLLLFSKLFRLRNRKILRKNVQPFQQKKGRLTTTSVWKNGKNSGV</sequence>
<dbReference type="PANTHER" id="PTHR43806">
    <property type="entry name" value="PEPTIDASE S8"/>
    <property type="match status" value="1"/>
</dbReference>
<evidence type="ECO:0000256" key="25">
    <source>
        <dbReference type="ARBA" id="ARBA00067283"/>
    </source>
</evidence>
<proteinExistence type="inferred from homology"/>
<evidence type="ECO:0000256" key="24">
    <source>
        <dbReference type="ARBA" id="ARBA00066596"/>
    </source>
</evidence>
<keyword evidence="10 27" id="KW-0378">Hydrolase</keyword>
<evidence type="ECO:0000256" key="28">
    <source>
        <dbReference type="SAM" id="Phobius"/>
    </source>
</evidence>
<keyword evidence="8 28" id="KW-0812">Transmembrane</keyword>
<dbReference type="Pfam" id="PF23001">
    <property type="entry name" value="MBTP1_N"/>
    <property type="match status" value="1"/>
</dbReference>
<dbReference type="AlphaFoldDB" id="A0A815AZW9"/>
<reference evidence="33" key="1">
    <citation type="submission" date="2021-02" db="EMBL/GenBank/DDBJ databases">
        <authorList>
            <person name="Nowell W R."/>
        </authorList>
    </citation>
    <scope>NUCLEOTIDE SEQUENCE</scope>
</reference>
<comment type="cofactor">
    <cofactor evidence="1">
        <name>Ca(2+)</name>
        <dbReference type="ChEBI" id="CHEBI:29108"/>
    </cofactor>
</comment>
<evidence type="ECO:0000256" key="1">
    <source>
        <dbReference type="ARBA" id="ARBA00001913"/>
    </source>
</evidence>
<dbReference type="SUPFAM" id="SSF52743">
    <property type="entry name" value="Subtilisin-like"/>
    <property type="match status" value="1"/>
</dbReference>
<dbReference type="Proteomes" id="UP000682733">
    <property type="component" value="Unassembled WGS sequence"/>
</dbReference>
<dbReference type="OrthoDB" id="1740355at2759"/>
<evidence type="ECO:0000256" key="13">
    <source>
        <dbReference type="ARBA" id="ARBA00022825"/>
    </source>
</evidence>
<evidence type="ECO:0000256" key="15">
    <source>
        <dbReference type="ARBA" id="ARBA00022989"/>
    </source>
</evidence>
<evidence type="ECO:0000256" key="7">
    <source>
        <dbReference type="ARBA" id="ARBA00022670"/>
    </source>
</evidence>
<feature type="domain" description="MBTPS1 fourth" evidence="31">
    <location>
        <begin position="589"/>
        <end position="887"/>
    </location>
</feature>
<feature type="domain" description="Peptidase S8/S53" evidence="29">
    <location>
        <begin position="183"/>
        <end position="439"/>
    </location>
</feature>
<evidence type="ECO:0000256" key="19">
    <source>
        <dbReference type="ARBA" id="ARBA00023145"/>
    </source>
</evidence>
<dbReference type="InterPro" id="IPR057032">
    <property type="entry name" value="MBTPS1_4th"/>
</dbReference>
<evidence type="ECO:0000256" key="14">
    <source>
        <dbReference type="ARBA" id="ARBA00022837"/>
    </source>
</evidence>
<keyword evidence="11" id="KW-0068">Autocatalytic cleavage</keyword>
<feature type="active site" description="Charge relay system" evidence="27">
    <location>
        <position position="192"/>
    </location>
</feature>
<dbReference type="PROSITE" id="PS00138">
    <property type="entry name" value="SUBTILASE_SER"/>
    <property type="match status" value="1"/>
</dbReference>
<dbReference type="EMBL" id="CAJOBC010018778">
    <property type="protein sequence ID" value="CAF4038892.1"/>
    <property type="molecule type" value="Genomic_DNA"/>
</dbReference>
<evidence type="ECO:0000259" key="32">
    <source>
        <dbReference type="Pfam" id="PF23094"/>
    </source>
</evidence>
<evidence type="ECO:0000256" key="3">
    <source>
        <dbReference type="ARBA" id="ARBA00004194"/>
    </source>
</evidence>
<evidence type="ECO:0000256" key="6">
    <source>
        <dbReference type="ARBA" id="ARBA00022553"/>
    </source>
</evidence>
<keyword evidence="9" id="KW-0732">Signal</keyword>
<keyword evidence="6" id="KW-0597">Phosphoprotein</keyword>
<evidence type="ECO:0000259" key="29">
    <source>
        <dbReference type="Pfam" id="PF00082"/>
    </source>
</evidence>
<feature type="active site" description="Charge relay system" evidence="27">
    <location>
        <position position="223"/>
    </location>
</feature>
<evidence type="ECO:0000259" key="31">
    <source>
        <dbReference type="Pfam" id="PF23090"/>
    </source>
</evidence>
<keyword evidence="22" id="KW-0753">Steroid metabolism</keyword>
<dbReference type="InterPro" id="IPR015500">
    <property type="entry name" value="Peptidase_S8_subtilisin-rel"/>
</dbReference>
<dbReference type="GO" id="GO:0006508">
    <property type="term" value="P:proteolysis"/>
    <property type="evidence" value="ECO:0007669"/>
    <property type="project" value="UniProtKB-KW"/>
</dbReference>
<dbReference type="EC" id="3.4.21.112" evidence="24"/>
<dbReference type="GO" id="GO:0008203">
    <property type="term" value="P:cholesterol metabolic process"/>
    <property type="evidence" value="ECO:0007669"/>
    <property type="project" value="UniProtKB-KW"/>
</dbReference>
<keyword evidence="14" id="KW-0106">Calcium</keyword>
<keyword evidence="17" id="KW-0443">Lipid metabolism</keyword>
<evidence type="ECO:0000313" key="34">
    <source>
        <dbReference type="EMBL" id="CAF1366328.1"/>
    </source>
</evidence>
<evidence type="ECO:0000313" key="36">
    <source>
        <dbReference type="EMBL" id="CAF4175732.1"/>
    </source>
</evidence>
<organism evidence="33 37">
    <name type="scientific">Didymodactylos carnosus</name>
    <dbReference type="NCBI Taxonomy" id="1234261"/>
    <lineage>
        <taxon>Eukaryota</taxon>
        <taxon>Metazoa</taxon>
        <taxon>Spiralia</taxon>
        <taxon>Gnathifera</taxon>
        <taxon>Rotifera</taxon>
        <taxon>Eurotatoria</taxon>
        <taxon>Bdelloidea</taxon>
        <taxon>Philodinida</taxon>
        <taxon>Philodinidae</taxon>
        <taxon>Didymodactylos</taxon>
    </lineage>
</organism>
<comment type="similarity">
    <text evidence="4 27">Belongs to the peptidase S8 family.</text>
</comment>
<dbReference type="InterPro" id="IPR055143">
    <property type="entry name" value="MBTP1_N"/>
</dbReference>
<dbReference type="Proteomes" id="UP000677228">
    <property type="component" value="Unassembled WGS sequence"/>
</dbReference>
<keyword evidence="16" id="KW-0333">Golgi apparatus</keyword>
<evidence type="ECO:0000256" key="4">
    <source>
        <dbReference type="ARBA" id="ARBA00011073"/>
    </source>
</evidence>
<dbReference type="EMBL" id="CAJNOQ010010791">
    <property type="protein sequence ID" value="CAF1261118.1"/>
    <property type="molecule type" value="Genomic_DNA"/>
</dbReference>